<reference evidence="4" key="2">
    <citation type="submission" date="2011-03" db="EMBL/GenBank/DDBJ databases">
        <title>The complete genome of Desulfobacca acetoxidans DSM 11109.</title>
        <authorList>
            <consortium name="US DOE Joint Genome Institute (JGI-PGF)"/>
            <person name="Lucas S."/>
            <person name="Copeland A."/>
            <person name="Lapidus A."/>
            <person name="Bruce D."/>
            <person name="Goodwin L."/>
            <person name="Pitluck S."/>
            <person name="Peters L."/>
            <person name="Kyrpides N."/>
            <person name="Mavromatis K."/>
            <person name="Ivanova N."/>
            <person name="Ovchinnikova G."/>
            <person name="Teshima H."/>
            <person name="Detter J.C."/>
            <person name="Han C."/>
            <person name="Land M."/>
            <person name="Hauser L."/>
            <person name="Markowitz V."/>
            <person name="Cheng J.-F."/>
            <person name="Hugenholtz P."/>
            <person name="Woyke T."/>
            <person name="Wu D."/>
            <person name="Spring S."/>
            <person name="Schueler E."/>
            <person name="Brambilla E."/>
            <person name="Klenk H.-P."/>
            <person name="Eisen J.A."/>
        </authorList>
    </citation>
    <scope>NUCLEOTIDE SEQUENCE [LARGE SCALE GENOMIC DNA]</scope>
    <source>
        <strain evidence="4">ATCC 700848 / DSM 11109 / ASRB2</strain>
    </source>
</reference>
<evidence type="ECO:0000256" key="2">
    <source>
        <dbReference type="SAM" id="SignalP"/>
    </source>
</evidence>
<keyword evidence="4" id="KW-1185">Reference proteome</keyword>
<dbReference type="AlphaFoldDB" id="F2NCC1"/>
<name>F2NCC1_DESAR</name>
<sequence>MSYRLSCCLVGLLGWLAFLAGTLPAVAQAPANSQAVLEKAVRLLDRAEQEVAEAPEGALATVKEARQLFKLLQTDLAIRLSQAELTPAQSEQEAANHRIAEDLFNTGERLDKSAQEKLARSQELAAQGDRQASRNLEQEARNERLLALQHFVRSEIYSLRNQQSIFQNLLAAK</sequence>
<gene>
    <name evidence="3" type="ordered locus">Desac_1121</name>
</gene>
<organism evidence="3 4">
    <name type="scientific">Desulfobacca acetoxidans (strain ATCC 700848 / DSM 11109 / ASRB2)</name>
    <dbReference type="NCBI Taxonomy" id="880072"/>
    <lineage>
        <taxon>Bacteria</taxon>
        <taxon>Pseudomonadati</taxon>
        <taxon>Thermodesulfobacteriota</taxon>
        <taxon>Desulfobaccia</taxon>
        <taxon>Desulfobaccales</taxon>
        <taxon>Desulfobaccaceae</taxon>
        <taxon>Desulfobacca</taxon>
    </lineage>
</organism>
<evidence type="ECO:0000313" key="4">
    <source>
        <dbReference type="Proteomes" id="UP000000483"/>
    </source>
</evidence>
<dbReference type="Proteomes" id="UP000000483">
    <property type="component" value="Chromosome"/>
</dbReference>
<evidence type="ECO:0008006" key="5">
    <source>
        <dbReference type="Google" id="ProtNLM"/>
    </source>
</evidence>
<feature type="region of interest" description="Disordered" evidence="1">
    <location>
        <begin position="115"/>
        <end position="136"/>
    </location>
</feature>
<evidence type="ECO:0000256" key="1">
    <source>
        <dbReference type="SAM" id="MobiDB-lite"/>
    </source>
</evidence>
<dbReference type="STRING" id="880072.Desac_1121"/>
<feature type="signal peptide" evidence="2">
    <location>
        <begin position="1"/>
        <end position="27"/>
    </location>
</feature>
<dbReference type="RefSeq" id="WP_013706097.1">
    <property type="nucleotide sequence ID" value="NC_015388.1"/>
</dbReference>
<evidence type="ECO:0000313" key="3">
    <source>
        <dbReference type="EMBL" id="AEB08985.1"/>
    </source>
</evidence>
<reference evidence="3 4" key="1">
    <citation type="journal article" date="2011" name="Stand. Genomic Sci.">
        <title>Complete genome sequence of the acetate-degrading sulfate reducer Desulfobacca acetoxidans type strain (ASRB2).</title>
        <authorList>
            <person name="Goker M."/>
            <person name="Teshima H."/>
            <person name="Lapidus A."/>
            <person name="Nolan M."/>
            <person name="Lucas S."/>
            <person name="Hammon N."/>
            <person name="Deshpande S."/>
            <person name="Cheng J.F."/>
            <person name="Tapia R."/>
            <person name="Han C."/>
            <person name="Goodwin L."/>
            <person name="Pitluck S."/>
            <person name="Huntemann M."/>
            <person name="Liolios K."/>
            <person name="Ivanova N."/>
            <person name="Pagani I."/>
            <person name="Mavromatis K."/>
            <person name="Ovchinikova G."/>
            <person name="Pati A."/>
            <person name="Chen A."/>
            <person name="Palaniappan K."/>
            <person name="Land M."/>
            <person name="Hauser L."/>
            <person name="Brambilla E.M."/>
            <person name="Rohde M."/>
            <person name="Spring S."/>
            <person name="Detter J.C."/>
            <person name="Woyke T."/>
            <person name="Bristow J."/>
            <person name="Eisen J.A."/>
            <person name="Markowitz V."/>
            <person name="Hugenholtz P."/>
            <person name="Kyrpides N.C."/>
            <person name="Klenk H.P."/>
        </authorList>
    </citation>
    <scope>NUCLEOTIDE SEQUENCE [LARGE SCALE GENOMIC DNA]</scope>
    <source>
        <strain evidence="4">ATCC 700848 / DSM 11109 / ASRB2</strain>
    </source>
</reference>
<dbReference type="EMBL" id="CP002629">
    <property type="protein sequence ID" value="AEB08985.1"/>
    <property type="molecule type" value="Genomic_DNA"/>
</dbReference>
<accession>F2NCC1</accession>
<feature type="chain" id="PRO_5003282491" description="DUF4398 domain-containing protein" evidence="2">
    <location>
        <begin position="28"/>
        <end position="173"/>
    </location>
</feature>
<dbReference type="HOGENOM" id="CLU_1545136_0_0_7"/>
<keyword evidence="2" id="KW-0732">Signal</keyword>
<protein>
    <recommendedName>
        <fullName evidence="5">DUF4398 domain-containing protein</fullName>
    </recommendedName>
</protein>
<proteinExistence type="predicted"/>
<dbReference type="KEGG" id="dao:Desac_1121"/>